<dbReference type="NCBIfam" id="TIGR01178">
    <property type="entry name" value="ade"/>
    <property type="match status" value="1"/>
</dbReference>
<dbReference type="Gene3D" id="2.30.40.10">
    <property type="entry name" value="Urease, subunit C, domain 1"/>
    <property type="match status" value="1"/>
</dbReference>
<dbReference type="InterPro" id="IPR006679">
    <property type="entry name" value="Adenine_deam"/>
</dbReference>
<dbReference type="SUPFAM" id="SSF51338">
    <property type="entry name" value="Composite domain of metallo-dependent hydrolases"/>
    <property type="match status" value="1"/>
</dbReference>
<feature type="domain" description="Amidohydrolase-related" evidence="7">
    <location>
        <begin position="62"/>
        <end position="345"/>
    </location>
</feature>
<comment type="cofactor">
    <cofactor evidence="6">
        <name>Mn(2+)</name>
        <dbReference type="ChEBI" id="CHEBI:29035"/>
    </cofactor>
</comment>
<dbReference type="RefSeq" id="WP_158423961.1">
    <property type="nucleotide sequence ID" value="NZ_JAOQJQ010000001.1"/>
</dbReference>
<dbReference type="PANTHER" id="PTHR11113">
    <property type="entry name" value="N-ACETYLGLUCOSAMINE-6-PHOSPHATE DEACETYLASE"/>
    <property type="match status" value="1"/>
</dbReference>
<comment type="catalytic activity">
    <reaction evidence="5 6">
        <text>adenine + H2O + H(+) = hypoxanthine + NH4(+)</text>
        <dbReference type="Rhea" id="RHEA:23688"/>
        <dbReference type="ChEBI" id="CHEBI:15377"/>
        <dbReference type="ChEBI" id="CHEBI:15378"/>
        <dbReference type="ChEBI" id="CHEBI:16708"/>
        <dbReference type="ChEBI" id="CHEBI:17368"/>
        <dbReference type="ChEBI" id="CHEBI:28938"/>
        <dbReference type="EC" id="3.5.4.2"/>
    </reaction>
</comment>
<dbReference type="PANTHER" id="PTHR11113:SF2">
    <property type="entry name" value="ADENINE DEAMINASE"/>
    <property type="match status" value="1"/>
</dbReference>
<evidence type="ECO:0000256" key="2">
    <source>
        <dbReference type="ARBA" id="ARBA00012782"/>
    </source>
</evidence>
<keyword evidence="4 6" id="KW-0464">Manganese</keyword>
<dbReference type="Pfam" id="PF01979">
    <property type="entry name" value="Amidohydro_1"/>
    <property type="match status" value="1"/>
</dbReference>
<evidence type="ECO:0000256" key="6">
    <source>
        <dbReference type="HAMAP-Rule" id="MF_01518"/>
    </source>
</evidence>
<comment type="similarity">
    <text evidence="1 6">Belongs to the metallo-dependent hydrolases superfamily. Adenine deaminase family.</text>
</comment>
<evidence type="ECO:0000313" key="10">
    <source>
        <dbReference type="Proteomes" id="UP001652442"/>
    </source>
</evidence>
<evidence type="ECO:0000259" key="7">
    <source>
        <dbReference type="Pfam" id="PF01979"/>
    </source>
</evidence>
<dbReference type="Gene3D" id="3.20.20.140">
    <property type="entry name" value="Metal-dependent hydrolases"/>
    <property type="match status" value="1"/>
</dbReference>
<evidence type="ECO:0000313" key="9">
    <source>
        <dbReference type="EMBL" id="MCU6761115.1"/>
    </source>
</evidence>
<keyword evidence="10" id="KW-1185">Reference proteome</keyword>
<evidence type="ECO:0000256" key="1">
    <source>
        <dbReference type="ARBA" id="ARBA00006773"/>
    </source>
</evidence>
<evidence type="ECO:0000256" key="4">
    <source>
        <dbReference type="ARBA" id="ARBA00023211"/>
    </source>
</evidence>
<evidence type="ECO:0000259" key="8">
    <source>
        <dbReference type="Pfam" id="PF13382"/>
    </source>
</evidence>
<name>A0ABT2TG10_9FIRM</name>
<comment type="caution">
    <text evidence="9">The sequence shown here is derived from an EMBL/GenBank/DDBJ whole genome shotgun (WGS) entry which is preliminary data.</text>
</comment>
<evidence type="ECO:0000256" key="3">
    <source>
        <dbReference type="ARBA" id="ARBA00022801"/>
    </source>
</evidence>
<dbReference type="Pfam" id="PF13382">
    <property type="entry name" value="Adenine_deam_C"/>
    <property type="match status" value="1"/>
</dbReference>
<sequence length="571" mass="63205">MKRSRIKAARGECSADLVLKNGNILNVFTEEIVKADVAIVGDTIVGIGNYRGNREIDCTGKYLTPGLIDGHLHIESSMISPLEFAKFILKKGTTTMIVDPHEIVNVSGSRGMDYILDATEDIPVNTFVMVPSSVPSSDVEINGAGKFLAEEMKRYREHKRVLGFGEMMRFMDVIDEQEETMDKIRAFEDMIMDGHAPGLSGKDVQAYRTAGICNDHECAGKEEMLEKLRAGFYILIREGSGARNLGTLVTVLRDCQLPLEQCMFCTDDKHLEDIEREGHINHCVRKAVKLGIPVAKAYKMASYYAARAYGLKNLGAIGPGYRADILIMDDLKEVNPKIVIKGGQVADEQWLSSFSYKIKDETLLRTVICDALTVQKLSHKKMIEDHVIEMVPHQLLTICRLEEIPGEHGIFCPNEEYTKLCVVERHGKTGHVGICPLKGYGIRNGAVATSVSHDSHNIIAAGDNDADLIAAVEELRRIQGGYVIASEGKVAAFLPLEIAGLMSLDTAEHVQKKVQEMVALARKLGVPETLDPFITLSFLALTVIPDIRLTENGLYDVNDRHFLQVFSDELC</sequence>
<organism evidence="9 10">
    <name type="scientific">Brotonthovivens ammoniilytica</name>
    <dbReference type="NCBI Taxonomy" id="2981725"/>
    <lineage>
        <taxon>Bacteria</taxon>
        <taxon>Bacillati</taxon>
        <taxon>Bacillota</taxon>
        <taxon>Clostridia</taxon>
        <taxon>Lachnospirales</taxon>
        <taxon>Lachnospiraceae</taxon>
        <taxon>Brotonthovivens</taxon>
    </lineage>
</organism>
<dbReference type="InterPro" id="IPR032466">
    <property type="entry name" value="Metal_Hydrolase"/>
</dbReference>
<dbReference type="SUPFAM" id="SSF51556">
    <property type="entry name" value="Metallo-dependent hydrolases"/>
    <property type="match status" value="1"/>
</dbReference>
<dbReference type="InterPro" id="IPR011059">
    <property type="entry name" value="Metal-dep_hydrolase_composite"/>
</dbReference>
<accession>A0ABT2TG10</accession>
<protein>
    <recommendedName>
        <fullName evidence="2 6">Adenine deaminase</fullName>
        <shortName evidence="6">Adenase</shortName>
        <shortName evidence="6">Adenine aminase</shortName>
        <ecNumber evidence="2 6">3.5.4.2</ecNumber>
    </recommendedName>
</protein>
<dbReference type="GO" id="GO:0000034">
    <property type="term" value="F:adenine deaminase activity"/>
    <property type="evidence" value="ECO:0007669"/>
    <property type="project" value="UniProtKB-EC"/>
</dbReference>
<feature type="domain" description="Adenine deaminase C-terminal" evidence="8">
    <location>
        <begin position="395"/>
        <end position="559"/>
    </location>
</feature>
<reference evidence="9 10" key="1">
    <citation type="journal article" date="2021" name="ISME Commun">
        <title>Automated analysis of genomic sequences facilitates high-throughput and comprehensive description of bacteria.</title>
        <authorList>
            <person name="Hitch T.C.A."/>
        </authorList>
    </citation>
    <scope>NUCLEOTIDE SEQUENCE [LARGE SCALE GENOMIC DNA]</scope>
    <source>
        <strain evidence="9 10">Sanger_109</strain>
    </source>
</reference>
<dbReference type="EC" id="3.5.4.2" evidence="2 6"/>
<gene>
    <name evidence="6 9" type="primary">ade</name>
    <name evidence="9" type="ORF">OCV88_02035</name>
</gene>
<proteinExistence type="inferred from homology"/>
<dbReference type="HAMAP" id="MF_01518">
    <property type="entry name" value="Adenine_deamin"/>
    <property type="match status" value="1"/>
</dbReference>
<keyword evidence="3 6" id="KW-0378">Hydrolase</keyword>
<dbReference type="InterPro" id="IPR026912">
    <property type="entry name" value="Adenine_deam_C"/>
</dbReference>
<dbReference type="CDD" id="cd01295">
    <property type="entry name" value="AdeC"/>
    <property type="match status" value="1"/>
</dbReference>
<dbReference type="Proteomes" id="UP001652442">
    <property type="component" value="Unassembled WGS sequence"/>
</dbReference>
<dbReference type="InterPro" id="IPR006680">
    <property type="entry name" value="Amidohydro-rel"/>
</dbReference>
<dbReference type="EMBL" id="JAOQJQ010000001">
    <property type="protein sequence ID" value="MCU6761115.1"/>
    <property type="molecule type" value="Genomic_DNA"/>
</dbReference>
<evidence type="ECO:0000256" key="5">
    <source>
        <dbReference type="ARBA" id="ARBA00047720"/>
    </source>
</evidence>